<comment type="caution">
    <text evidence="1">The sequence shown here is derived from an EMBL/GenBank/DDBJ whole genome shotgun (WGS) entry which is preliminary data.</text>
</comment>
<protein>
    <submittedName>
        <fullName evidence="1">Uncharacterized protein</fullName>
    </submittedName>
</protein>
<dbReference type="AlphaFoldDB" id="A0A2A5KII7"/>
<proteinExistence type="predicted"/>
<accession>A0A2A5KII7</accession>
<reference evidence="1 2" key="1">
    <citation type="submission" date="2017-09" db="EMBL/GenBank/DDBJ databases">
        <title>Comparative genomics of rhizobia isolated from Phaseolus vulgaris in China.</title>
        <authorList>
            <person name="Tong W."/>
        </authorList>
    </citation>
    <scope>NUCLEOTIDE SEQUENCE [LARGE SCALE GENOMIC DNA]</scope>
    <source>
        <strain evidence="1 2">L101</strain>
    </source>
</reference>
<keyword evidence="2" id="KW-1185">Reference proteome</keyword>
<sequence length="60" mass="6358">NYVNTPTTQLPTVDQAGLINENFNQKMNIYNQQVAQKNATMGGLFGLGGSLLGGWAMGGL</sequence>
<evidence type="ECO:0000313" key="2">
    <source>
        <dbReference type="Proteomes" id="UP000218807"/>
    </source>
</evidence>
<organism evidence="1 2">
    <name type="scientific">Rhizobium sophoriradicis</name>
    <dbReference type="NCBI Taxonomy" id="1535245"/>
    <lineage>
        <taxon>Bacteria</taxon>
        <taxon>Pseudomonadati</taxon>
        <taxon>Pseudomonadota</taxon>
        <taxon>Alphaproteobacteria</taxon>
        <taxon>Hyphomicrobiales</taxon>
        <taxon>Rhizobiaceae</taxon>
        <taxon>Rhizobium/Agrobacterium group</taxon>
        <taxon>Rhizobium</taxon>
    </lineage>
</organism>
<gene>
    <name evidence="1" type="ORF">CPT34_33640</name>
</gene>
<dbReference type="Proteomes" id="UP000218807">
    <property type="component" value="Unassembled WGS sequence"/>
</dbReference>
<name>A0A2A5KII7_9HYPH</name>
<dbReference type="EMBL" id="NXDM01000098">
    <property type="protein sequence ID" value="PCK76802.1"/>
    <property type="molecule type" value="Genomic_DNA"/>
</dbReference>
<evidence type="ECO:0000313" key="1">
    <source>
        <dbReference type="EMBL" id="PCK76802.1"/>
    </source>
</evidence>
<feature type="non-terminal residue" evidence="1">
    <location>
        <position position="1"/>
    </location>
</feature>